<evidence type="ECO:0000256" key="3">
    <source>
        <dbReference type="ARBA" id="ARBA00022722"/>
    </source>
</evidence>
<keyword evidence="12" id="KW-1185">Reference proteome</keyword>
<keyword evidence="8 9" id="KW-0051">Antiviral defense</keyword>
<dbReference type="GO" id="GO:0043571">
    <property type="term" value="P:maintenance of CRISPR repeat elements"/>
    <property type="evidence" value="ECO:0007669"/>
    <property type="project" value="UniProtKB-UniRule"/>
</dbReference>
<accession>A0A7W3LY99</accession>
<dbReference type="InterPro" id="IPR021127">
    <property type="entry name" value="CRISPR_associated_Cas2"/>
</dbReference>
<keyword evidence="7 9" id="KW-0460">Magnesium</keyword>
<comment type="cofactor">
    <cofactor evidence="1 9">
        <name>Mg(2+)</name>
        <dbReference type="ChEBI" id="CHEBI:18420"/>
    </cofactor>
</comment>
<evidence type="ECO:0000256" key="2">
    <source>
        <dbReference type="ARBA" id="ARBA00009959"/>
    </source>
</evidence>
<evidence type="ECO:0000256" key="1">
    <source>
        <dbReference type="ARBA" id="ARBA00001946"/>
    </source>
</evidence>
<dbReference type="EMBL" id="JACJIA010000016">
    <property type="protein sequence ID" value="MBA8956569.1"/>
    <property type="molecule type" value="Genomic_DNA"/>
</dbReference>
<comment type="similarity">
    <text evidence="2 9 10">Belongs to the CRISPR-associated endoribonuclease Cas2 protein family.</text>
</comment>
<dbReference type="CDD" id="cd09725">
    <property type="entry name" value="Cas2_I_II_III"/>
    <property type="match status" value="1"/>
</dbReference>
<keyword evidence="3 9" id="KW-0540">Nuclease</keyword>
<dbReference type="PANTHER" id="PTHR34405:SF3">
    <property type="entry name" value="CRISPR-ASSOCIATED ENDORIBONUCLEASE CAS2 3"/>
    <property type="match status" value="1"/>
</dbReference>
<keyword evidence="6 9" id="KW-0378">Hydrolase</keyword>
<evidence type="ECO:0000256" key="9">
    <source>
        <dbReference type="HAMAP-Rule" id="MF_01471"/>
    </source>
</evidence>
<organism evidence="11 12">
    <name type="scientific">Actinomadura namibiensis</name>
    <dbReference type="NCBI Taxonomy" id="182080"/>
    <lineage>
        <taxon>Bacteria</taxon>
        <taxon>Bacillati</taxon>
        <taxon>Actinomycetota</taxon>
        <taxon>Actinomycetes</taxon>
        <taxon>Streptosporangiales</taxon>
        <taxon>Thermomonosporaceae</taxon>
        <taxon>Actinomadura</taxon>
    </lineage>
</organism>
<gene>
    <name evidence="9" type="primary">cas2</name>
    <name evidence="11" type="ORF">HNR61_008252</name>
</gene>
<dbReference type="PANTHER" id="PTHR34405">
    <property type="entry name" value="CRISPR-ASSOCIATED ENDORIBONUCLEASE CAS2"/>
    <property type="match status" value="1"/>
</dbReference>
<dbReference type="Pfam" id="PF09827">
    <property type="entry name" value="CRISPR_Cas2"/>
    <property type="match status" value="1"/>
</dbReference>
<evidence type="ECO:0000256" key="8">
    <source>
        <dbReference type="ARBA" id="ARBA00023118"/>
    </source>
</evidence>
<evidence type="ECO:0000313" key="12">
    <source>
        <dbReference type="Proteomes" id="UP000572680"/>
    </source>
</evidence>
<dbReference type="GO" id="GO:0016787">
    <property type="term" value="F:hydrolase activity"/>
    <property type="evidence" value="ECO:0007669"/>
    <property type="project" value="UniProtKB-KW"/>
</dbReference>
<evidence type="ECO:0000256" key="6">
    <source>
        <dbReference type="ARBA" id="ARBA00022801"/>
    </source>
</evidence>
<feature type="binding site" evidence="9">
    <location>
        <position position="8"/>
    </location>
    <ligand>
        <name>Mg(2+)</name>
        <dbReference type="ChEBI" id="CHEBI:18420"/>
        <note>catalytic</note>
    </ligand>
</feature>
<protein>
    <recommendedName>
        <fullName evidence="9">CRISPR-associated endoribonuclease Cas2</fullName>
        <ecNumber evidence="9">3.1.-.-</ecNumber>
    </recommendedName>
</protein>
<keyword evidence="5 9" id="KW-0255">Endonuclease</keyword>
<evidence type="ECO:0000256" key="10">
    <source>
        <dbReference type="PIRNR" id="PIRNR032582"/>
    </source>
</evidence>
<evidence type="ECO:0000256" key="4">
    <source>
        <dbReference type="ARBA" id="ARBA00022723"/>
    </source>
</evidence>
<comment type="caution">
    <text evidence="11">The sequence shown here is derived from an EMBL/GenBank/DDBJ whole genome shotgun (WGS) entry which is preliminary data.</text>
</comment>
<comment type="function">
    <text evidence="9">CRISPR (clustered regularly interspaced short palindromic repeat), is an adaptive immune system that provides protection against mobile genetic elements (viruses, transposable elements and conjugative plasmids). CRISPR clusters contain sequences complementary to antecedent mobile elements and target invading nucleic acids. CRISPR clusters are transcribed and processed into CRISPR RNA (crRNA). Functions as a ssRNA-specific endoribonuclease. Involved in the integration of spacer DNA into the CRISPR cassette.</text>
</comment>
<dbReference type="Gene3D" id="3.30.70.240">
    <property type="match status" value="1"/>
</dbReference>
<dbReference type="RefSeq" id="WP_182848469.1">
    <property type="nucleotide sequence ID" value="NZ_BAAALP010000060.1"/>
</dbReference>
<dbReference type="GO" id="GO:0004521">
    <property type="term" value="F:RNA endonuclease activity"/>
    <property type="evidence" value="ECO:0007669"/>
    <property type="project" value="UniProtKB-UniRule"/>
</dbReference>
<dbReference type="InterPro" id="IPR019199">
    <property type="entry name" value="Virulence_VapD/CRISPR_Cas2"/>
</dbReference>
<dbReference type="NCBIfam" id="TIGR01573">
    <property type="entry name" value="cas2"/>
    <property type="match status" value="1"/>
</dbReference>
<dbReference type="PIRSF" id="PIRSF032582">
    <property type="entry name" value="Cas2"/>
    <property type="match status" value="1"/>
</dbReference>
<dbReference type="SUPFAM" id="SSF143430">
    <property type="entry name" value="TTP0101/SSO1404-like"/>
    <property type="match status" value="1"/>
</dbReference>
<dbReference type="Proteomes" id="UP000572680">
    <property type="component" value="Unassembled WGS sequence"/>
</dbReference>
<keyword evidence="4 9" id="KW-0479">Metal-binding</keyword>
<dbReference type="GO" id="GO:0046872">
    <property type="term" value="F:metal ion binding"/>
    <property type="evidence" value="ECO:0007669"/>
    <property type="project" value="UniProtKB-UniRule"/>
</dbReference>
<comment type="subunit">
    <text evidence="9">Homodimer, forms a heterotetramer with a Cas1 homodimer.</text>
</comment>
<sequence>MELLLTYDVSTTTPAGRNRLRRVAKLCEGYGMRVQKSVFEIVCTEPELLTLIDKVQRIIDHDEDSIRIYRVPKGSFRTVRMFGTAKPLPHDDALIL</sequence>
<dbReference type="AlphaFoldDB" id="A0A7W3LY99"/>
<dbReference type="HAMAP" id="MF_01471">
    <property type="entry name" value="Cas2"/>
    <property type="match status" value="1"/>
</dbReference>
<evidence type="ECO:0000256" key="7">
    <source>
        <dbReference type="ARBA" id="ARBA00022842"/>
    </source>
</evidence>
<proteinExistence type="inferred from homology"/>
<dbReference type="GO" id="GO:0051607">
    <property type="term" value="P:defense response to virus"/>
    <property type="evidence" value="ECO:0007669"/>
    <property type="project" value="UniProtKB-UniRule"/>
</dbReference>
<evidence type="ECO:0000256" key="5">
    <source>
        <dbReference type="ARBA" id="ARBA00022759"/>
    </source>
</evidence>
<evidence type="ECO:0000313" key="11">
    <source>
        <dbReference type="EMBL" id="MBA8956569.1"/>
    </source>
</evidence>
<dbReference type="EC" id="3.1.-.-" evidence="9"/>
<reference evidence="11 12" key="1">
    <citation type="submission" date="2020-08" db="EMBL/GenBank/DDBJ databases">
        <title>Genomic Encyclopedia of Type Strains, Phase IV (KMG-IV): sequencing the most valuable type-strain genomes for metagenomic binning, comparative biology and taxonomic classification.</title>
        <authorList>
            <person name="Goeker M."/>
        </authorList>
    </citation>
    <scope>NUCLEOTIDE SEQUENCE [LARGE SCALE GENOMIC DNA]</scope>
    <source>
        <strain evidence="11 12">DSM 44197</strain>
    </source>
</reference>
<name>A0A7W3LY99_ACTNM</name>